<evidence type="ECO:0000313" key="2">
    <source>
        <dbReference type="EMBL" id="EED86101.1"/>
    </source>
</evidence>
<gene>
    <name evidence="2" type="ORF">THAPSDRAFT_bd1098</name>
</gene>
<dbReference type="InParanoid" id="B8LEZ3"/>
<reference evidence="2 3" key="2">
    <citation type="journal article" date="2008" name="Nature">
        <title>The Phaeodactylum genome reveals the evolutionary history of diatom genomes.</title>
        <authorList>
            <person name="Bowler C."/>
            <person name="Allen A.E."/>
            <person name="Badger J.H."/>
            <person name="Grimwood J."/>
            <person name="Jabbari K."/>
            <person name="Kuo A."/>
            <person name="Maheswari U."/>
            <person name="Martens C."/>
            <person name="Maumus F."/>
            <person name="Otillar R.P."/>
            <person name="Rayko E."/>
            <person name="Salamov A."/>
            <person name="Vandepoele K."/>
            <person name="Beszteri B."/>
            <person name="Gruber A."/>
            <person name="Heijde M."/>
            <person name="Katinka M."/>
            <person name="Mock T."/>
            <person name="Valentin K."/>
            <person name="Verret F."/>
            <person name="Berges J.A."/>
            <person name="Brownlee C."/>
            <person name="Cadoret J.P."/>
            <person name="Chiovitti A."/>
            <person name="Choi C.J."/>
            <person name="Coesel S."/>
            <person name="De Martino A."/>
            <person name="Detter J.C."/>
            <person name="Durkin C."/>
            <person name="Falciatore A."/>
            <person name="Fournet J."/>
            <person name="Haruta M."/>
            <person name="Huysman M.J."/>
            <person name="Jenkins B.D."/>
            <person name="Jiroutova K."/>
            <person name="Jorgensen R.E."/>
            <person name="Joubert Y."/>
            <person name="Kaplan A."/>
            <person name="Kroger N."/>
            <person name="Kroth P.G."/>
            <person name="La Roche J."/>
            <person name="Lindquist E."/>
            <person name="Lommer M."/>
            <person name="Martin-Jezequel V."/>
            <person name="Lopez P.J."/>
            <person name="Lucas S."/>
            <person name="Mangogna M."/>
            <person name="McGinnis K."/>
            <person name="Medlin L.K."/>
            <person name="Montsant A."/>
            <person name="Oudot-Le Secq M.P."/>
            <person name="Napoli C."/>
            <person name="Obornik M."/>
            <person name="Parker M.S."/>
            <person name="Petit J.L."/>
            <person name="Porcel B.M."/>
            <person name="Poulsen N."/>
            <person name="Robison M."/>
            <person name="Rychlewski L."/>
            <person name="Rynearson T.A."/>
            <person name="Schmutz J."/>
            <person name="Shapiro H."/>
            <person name="Siaut M."/>
            <person name="Stanley M."/>
            <person name="Sussman M.R."/>
            <person name="Taylor A.R."/>
            <person name="Vardi A."/>
            <person name="von Dassow P."/>
            <person name="Vyverman W."/>
            <person name="Willis A."/>
            <person name="Wyrwicz L.S."/>
            <person name="Rokhsar D.S."/>
            <person name="Weissenbach J."/>
            <person name="Armbrust E.V."/>
            <person name="Green B.R."/>
            <person name="Van de Peer Y."/>
            <person name="Grigoriev I.V."/>
        </authorList>
    </citation>
    <scope>NUCLEOTIDE SEQUENCE [LARGE SCALE GENOMIC DNA]</scope>
    <source>
        <strain evidence="2 3">CCMP1335</strain>
    </source>
</reference>
<organism evidence="2 3">
    <name type="scientific">Thalassiosira pseudonana</name>
    <name type="common">Marine diatom</name>
    <name type="synonym">Cyclotella nana</name>
    <dbReference type="NCBI Taxonomy" id="35128"/>
    <lineage>
        <taxon>Eukaryota</taxon>
        <taxon>Sar</taxon>
        <taxon>Stramenopiles</taxon>
        <taxon>Ochrophyta</taxon>
        <taxon>Bacillariophyta</taxon>
        <taxon>Coscinodiscophyceae</taxon>
        <taxon>Thalassiosirophycidae</taxon>
        <taxon>Thalassiosirales</taxon>
        <taxon>Thalassiosiraceae</taxon>
        <taxon>Thalassiosira</taxon>
    </lineage>
</organism>
<dbReference type="KEGG" id="tps:THAPSDRAFT_bd1098"/>
<proteinExistence type="predicted"/>
<dbReference type="Proteomes" id="UP000001449">
    <property type="component" value="Unassembled WGS sequence"/>
</dbReference>
<feature type="compositionally biased region" description="Acidic residues" evidence="1">
    <location>
        <begin position="15"/>
        <end position="29"/>
    </location>
</feature>
<dbReference type="AlphaFoldDB" id="B8LEZ3"/>
<reference evidence="2 3" key="1">
    <citation type="journal article" date="2004" name="Science">
        <title>The genome of the diatom Thalassiosira pseudonana: ecology, evolution, and metabolism.</title>
        <authorList>
            <person name="Armbrust E.V."/>
            <person name="Berges J.A."/>
            <person name="Bowler C."/>
            <person name="Green B.R."/>
            <person name="Martinez D."/>
            <person name="Putnam N.H."/>
            <person name="Zhou S."/>
            <person name="Allen A.E."/>
            <person name="Apt K.E."/>
            <person name="Bechner M."/>
            <person name="Brzezinski M.A."/>
            <person name="Chaal B.K."/>
            <person name="Chiovitti A."/>
            <person name="Davis A.K."/>
            <person name="Demarest M.S."/>
            <person name="Detter J.C."/>
            <person name="Glavina T."/>
            <person name="Goodstein D."/>
            <person name="Hadi M.Z."/>
            <person name="Hellsten U."/>
            <person name="Hildebrand M."/>
            <person name="Jenkins B.D."/>
            <person name="Jurka J."/>
            <person name="Kapitonov V.V."/>
            <person name="Kroger N."/>
            <person name="Lau W.W."/>
            <person name="Lane T.W."/>
            <person name="Larimer F.W."/>
            <person name="Lippmeier J.C."/>
            <person name="Lucas S."/>
            <person name="Medina M."/>
            <person name="Montsant A."/>
            <person name="Obornik M."/>
            <person name="Parker M.S."/>
            <person name="Palenik B."/>
            <person name="Pazour G.J."/>
            <person name="Richardson P.M."/>
            <person name="Rynearson T.A."/>
            <person name="Saito M.A."/>
            <person name="Schwartz D.C."/>
            <person name="Thamatrakoln K."/>
            <person name="Valentin K."/>
            <person name="Vardi A."/>
            <person name="Wilkerson F.P."/>
            <person name="Rokhsar D.S."/>
        </authorList>
    </citation>
    <scope>NUCLEOTIDE SEQUENCE [LARGE SCALE GENOMIC DNA]</scope>
    <source>
        <strain evidence="2 3">CCMP1335</strain>
    </source>
</reference>
<feature type="compositionally biased region" description="Gly residues" evidence="1">
    <location>
        <begin position="58"/>
        <end position="74"/>
    </location>
</feature>
<dbReference type="GeneID" id="7453251"/>
<dbReference type="HOGENOM" id="CLU_1059548_0_0_1"/>
<dbReference type="EMBL" id="DS999456">
    <property type="protein sequence ID" value="EED86101.1"/>
    <property type="molecule type" value="Genomic_DNA"/>
</dbReference>
<accession>B8LEZ3</accession>
<feature type="region of interest" description="Disordered" evidence="1">
    <location>
        <begin position="1"/>
        <end position="96"/>
    </location>
</feature>
<dbReference type="PaxDb" id="35128-Thapsdraft1098"/>
<evidence type="ECO:0000256" key="1">
    <source>
        <dbReference type="SAM" id="MobiDB-lite"/>
    </source>
</evidence>
<evidence type="ECO:0000313" key="3">
    <source>
        <dbReference type="Proteomes" id="UP000001449"/>
    </source>
</evidence>
<dbReference type="RefSeq" id="XP_002297599.1">
    <property type="nucleotide sequence ID" value="XM_002297563.1"/>
</dbReference>
<feature type="compositionally biased region" description="Basic and acidic residues" evidence="1">
    <location>
        <begin position="77"/>
        <end position="96"/>
    </location>
</feature>
<keyword evidence="3" id="KW-1185">Reference proteome</keyword>
<sequence>MLGRETAISSLHEELEGEEGGAGDVDGEGEEGRAGDVDGEREEGGAGDVDGEREEGGAGDVDGEGQGEGGGTGDMDGEGKIGGDVDREGDSAAKGGDDALDLAELEEMPAEECTETVYGGKKKMLPEDIPFLPQSAEDLAACSKIRLLWLNVLSKSDSIVDKDLLLQAKINSKFAIVDRKNMSSPWRCVVMQKLRNDVLVLFDEMGDGELARVQSTEDEGPVQEWGLYYRHPTVFDFVAAKSAALKRNMEQSEAEEKLNESPT</sequence>
<protein>
    <submittedName>
        <fullName evidence="2">Uncharacterized protein</fullName>
    </submittedName>
</protein>
<name>B8LEZ3_THAPS</name>
<feature type="compositionally biased region" description="Basic and acidic residues" evidence="1">
    <location>
        <begin position="30"/>
        <end position="44"/>
    </location>
</feature>